<dbReference type="SMART" id="SM00327">
    <property type="entry name" value="VWA"/>
    <property type="match status" value="1"/>
</dbReference>
<keyword evidence="3" id="KW-0732">Signal</keyword>
<reference evidence="7 8" key="1">
    <citation type="submission" date="2020-07" db="EMBL/GenBank/DDBJ databases">
        <authorList>
            <person name="Criscuolo A."/>
        </authorList>
    </citation>
    <scope>NUCLEOTIDE SEQUENCE [LARGE SCALE GENOMIC DNA]</scope>
    <source>
        <strain evidence="7">CIP107946</strain>
    </source>
</reference>
<feature type="domain" description="VWFA" evidence="6">
    <location>
        <begin position="490"/>
        <end position="715"/>
    </location>
</feature>
<feature type="transmembrane region" description="Helical" evidence="5">
    <location>
        <begin position="1049"/>
        <end position="1069"/>
    </location>
</feature>
<dbReference type="PROSITE" id="PS50234">
    <property type="entry name" value="VWFA"/>
    <property type="match status" value="1"/>
</dbReference>
<evidence type="ECO:0000259" key="6">
    <source>
        <dbReference type="PROSITE" id="PS50234"/>
    </source>
</evidence>
<dbReference type="Gene3D" id="2.60.40.2110">
    <property type="match status" value="1"/>
</dbReference>
<keyword evidence="5" id="KW-1133">Transmembrane helix</keyword>
<dbReference type="AlphaFoldDB" id="A0A6V7R3W7"/>
<dbReference type="InterPro" id="IPR013783">
    <property type="entry name" value="Ig-like_fold"/>
</dbReference>
<keyword evidence="5" id="KW-0472">Membrane</keyword>
<evidence type="ECO:0000313" key="8">
    <source>
        <dbReference type="Proteomes" id="UP000588186"/>
    </source>
</evidence>
<protein>
    <recommendedName>
        <fullName evidence="6">VWFA domain-containing protein</fullName>
    </recommendedName>
</protein>
<organism evidence="7 8">
    <name type="scientific">Phocicoccus pinnipedialis</name>
    <dbReference type="NCBI Taxonomy" id="110845"/>
    <lineage>
        <taxon>Bacteria</taxon>
        <taxon>Bacillati</taxon>
        <taxon>Bacillota</taxon>
        <taxon>Bacilli</taxon>
        <taxon>Bacillales</taxon>
        <taxon>Salinicoccaceae</taxon>
        <taxon>Phocicoccus</taxon>
    </lineage>
</organism>
<dbReference type="PANTHER" id="PTHR36108:SF13">
    <property type="entry name" value="COLOSSIN-B-RELATED"/>
    <property type="match status" value="1"/>
</dbReference>
<comment type="similarity">
    <text evidence="1">Belongs to the serine-aspartate repeat-containing protein (SDr) family.</text>
</comment>
<proteinExistence type="inferred from homology"/>
<dbReference type="NCBIfam" id="TIGR01167">
    <property type="entry name" value="LPXTG_anchor"/>
    <property type="match status" value="1"/>
</dbReference>
<keyword evidence="2" id="KW-0964">Secreted</keyword>
<dbReference type="Pfam" id="PF17802">
    <property type="entry name" value="SpaA"/>
    <property type="match status" value="2"/>
</dbReference>
<dbReference type="PANTHER" id="PTHR36108">
    <property type="entry name" value="COLOSSIN-B-RELATED"/>
    <property type="match status" value="1"/>
</dbReference>
<keyword evidence="5" id="KW-0812">Transmembrane</keyword>
<evidence type="ECO:0000256" key="4">
    <source>
        <dbReference type="SAM" id="MobiDB-lite"/>
    </source>
</evidence>
<dbReference type="Gene3D" id="2.60.40.10">
    <property type="entry name" value="Immunoglobulins"/>
    <property type="match status" value="2"/>
</dbReference>
<dbReference type="Proteomes" id="UP000588186">
    <property type="component" value="Unassembled WGS sequence"/>
</dbReference>
<dbReference type="InterPro" id="IPR002035">
    <property type="entry name" value="VWF_A"/>
</dbReference>
<evidence type="ECO:0000256" key="1">
    <source>
        <dbReference type="ARBA" id="ARBA00007257"/>
    </source>
</evidence>
<comment type="caution">
    <text evidence="7">The sequence shown here is derived from an EMBL/GenBank/DDBJ whole genome shotgun (WGS) entry which is preliminary data.</text>
</comment>
<feature type="region of interest" description="Disordered" evidence="4">
    <location>
        <begin position="325"/>
        <end position="400"/>
    </location>
</feature>
<dbReference type="SUPFAM" id="SSF53300">
    <property type="entry name" value="vWA-like"/>
    <property type="match status" value="1"/>
</dbReference>
<dbReference type="InterPro" id="IPR036465">
    <property type="entry name" value="vWFA_dom_sf"/>
</dbReference>
<name>A0A6V7R3W7_9BACL</name>
<dbReference type="CDD" id="cd00198">
    <property type="entry name" value="vWFA"/>
    <property type="match status" value="1"/>
</dbReference>
<evidence type="ECO:0000256" key="2">
    <source>
        <dbReference type="ARBA" id="ARBA00022525"/>
    </source>
</evidence>
<accession>A0A6V7R3W7</accession>
<dbReference type="SUPFAM" id="SSF49478">
    <property type="entry name" value="Cna protein B-type domain"/>
    <property type="match status" value="2"/>
</dbReference>
<dbReference type="Pfam" id="PF21426">
    <property type="entry name" value="GBS104-like_Ig"/>
    <property type="match status" value="1"/>
</dbReference>
<evidence type="ECO:0000256" key="5">
    <source>
        <dbReference type="SAM" id="Phobius"/>
    </source>
</evidence>
<feature type="compositionally biased region" description="Acidic residues" evidence="4">
    <location>
        <begin position="327"/>
        <end position="379"/>
    </location>
</feature>
<dbReference type="InterPro" id="IPR049319">
    <property type="entry name" value="GBS104-like_Ig"/>
</dbReference>
<gene>
    <name evidence="7" type="ORF">JEOPIN946_00228</name>
</gene>
<dbReference type="EMBL" id="CAJEWB010000004">
    <property type="protein sequence ID" value="CAD2072030.1"/>
    <property type="molecule type" value="Genomic_DNA"/>
</dbReference>
<dbReference type="Gene3D" id="3.40.50.410">
    <property type="entry name" value="von Willebrand factor, type A domain"/>
    <property type="match status" value="1"/>
</dbReference>
<dbReference type="RefSeq" id="WP_186076101.1">
    <property type="nucleotide sequence ID" value="NZ_CAJEWB010000004.1"/>
</dbReference>
<dbReference type="InterPro" id="IPR041033">
    <property type="entry name" value="SpaA_PFL_dom_1"/>
</dbReference>
<sequence>MKYAKVHSIFVLVLLLNMIIFESFLSIARADVQTRSSNNEQIMTLTANQLDQKTISFMADINIDERSLTQDTLKLSLKGDHVLNLQRTLENIRHNGISITEHYNDANERYYLIKVPDKEKHVRIELFTNITDTNVSDYHATLSTTYNGSRITAKDAIYQYITIDGKVSYQNTPKDYEKTPTKITLLSNGVQVPNSYRELRDTANYEYTELRKFDDNLNLIQYDIQVEPLLNYKTEVEDYTILHHFQSTDISGDIHNTSKKGFTLDVHNQDNSKVKSIEISPDDTNYTVHDLPKYSSPNIENDYKVSVNSEDVEVDIDGYNLSISDLETSEEEGESEQSPESAEDGSEEKENETDSANEEEEVDTPKDELEDELSPESTDEIPKDVIDSEEPPSYEDYRAPQYPALSTQTMMGYSQRSLSALTQPENTHVGSITSMSWNVEGLHRNRVPQPVEYEEGYLSKTGEAVENDLNTYTVNVKTQGKKIEKKEPLDIVLVVDNSGSMAGPRWRDMKRDLTTFVTNATRENSTNPNAQVRFAVVNFATNILSGNTTYSNNAATIMSRIPATPSGGTNTQLGLREGEEILKNSTAANKMMIVITDGAPTYSYRARNATGEESLSNFNYNQRLGTGSSFLFGGYSVDGVNVSNHGQAVISEAKRIQNDHPSVPIITIGLDTAQGSSGASNAQMDNVLKKIASDPSYSFNTSNASSELQSVLEEITKITLNSIRSGQINDPIGGMFDLDLGSNNVFDASDYVLTASSPEKLNSVQVSYNNATRTIQLNGLNLGENDWVNISYKVKLRTDSPNFESNVFYPMNGTTTLKPTQGSSQLREYPVPEAKGYFVEFEKLDAKTNEKIEGAEFTLSGNNQTVTSIYQNGNVRFNNLRPGVYILKEKTAPTGYILDTKEYSLKLLDNGSYIVGDVIYSMPNNLYQFKNIPTTYQFEFKKVNDLNEGLSGAEFKLTNKEAATMTQNVTSNNVGQVIFNDLIPGKYTLTEVKAPSGYRKIDYKYEVEILIDGSIKIWSYETGEPVELSGEDITDFKVLNDTQELPNTGGLGTIWIFGLGIMIITYVLYKRRRSYK</sequence>
<dbReference type="Pfam" id="PF00092">
    <property type="entry name" value="VWA"/>
    <property type="match status" value="1"/>
</dbReference>
<evidence type="ECO:0000256" key="3">
    <source>
        <dbReference type="ARBA" id="ARBA00022729"/>
    </source>
</evidence>
<evidence type="ECO:0000313" key="7">
    <source>
        <dbReference type="EMBL" id="CAD2072030.1"/>
    </source>
</evidence>
<keyword evidence="8" id="KW-1185">Reference proteome</keyword>